<dbReference type="Pfam" id="PF00672">
    <property type="entry name" value="HAMP"/>
    <property type="match status" value="1"/>
</dbReference>
<dbReference type="Gene3D" id="3.30.565.10">
    <property type="entry name" value="Histidine kinase-like ATPase, C-terminal domain"/>
    <property type="match status" value="1"/>
</dbReference>
<feature type="transmembrane region" description="Helical" evidence="7">
    <location>
        <begin position="20"/>
        <end position="39"/>
    </location>
</feature>
<keyword evidence="3" id="KW-0597">Phosphoprotein</keyword>
<protein>
    <submittedName>
        <fullName evidence="9">Sensor histidine kinase</fullName>
        <ecNumber evidence="9">2.7.13.3</ecNumber>
    </submittedName>
</protein>
<dbReference type="PANTHER" id="PTHR34220">
    <property type="entry name" value="SENSOR HISTIDINE KINASE YPDA"/>
    <property type="match status" value="1"/>
</dbReference>
<comment type="subcellular location">
    <subcellularLocation>
        <location evidence="1">Cell membrane</location>
        <topology evidence="1">Multi-pass membrane protein</topology>
    </subcellularLocation>
</comment>
<feature type="domain" description="HAMP" evidence="8">
    <location>
        <begin position="324"/>
        <end position="376"/>
    </location>
</feature>
<dbReference type="EMBL" id="JBHSOW010000098">
    <property type="protein sequence ID" value="MFC5652572.1"/>
    <property type="molecule type" value="Genomic_DNA"/>
</dbReference>
<keyword evidence="7" id="KW-1133">Transmembrane helix</keyword>
<dbReference type="CDD" id="cd06225">
    <property type="entry name" value="HAMP"/>
    <property type="match status" value="1"/>
</dbReference>
<dbReference type="GO" id="GO:0004673">
    <property type="term" value="F:protein histidine kinase activity"/>
    <property type="evidence" value="ECO:0007669"/>
    <property type="project" value="UniProtKB-EC"/>
</dbReference>
<dbReference type="SMART" id="SM00387">
    <property type="entry name" value="HATPase_c"/>
    <property type="match status" value="1"/>
</dbReference>
<evidence type="ECO:0000256" key="5">
    <source>
        <dbReference type="ARBA" id="ARBA00022777"/>
    </source>
</evidence>
<dbReference type="SMART" id="SM00304">
    <property type="entry name" value="HAMP"/>
    <property type="match status" value="1"/>
</dbReference>
<organism evidence="9 10">
    <name type="scientific">Paenibacillus solisilvae</name>
    <dbReference type="NCBI Taxonomy" id="2486751"/>
    <lineage>
        <taxon>Bacteria</taxon>
        <taxon>Bacillati</taxon>
        <taxon>Bacillota</taxon>
        <taxon>Bacilli</taxon>
        <taxon>Bacillales</taxon>
        <taxon>Paenibacillaceae</taxon>
        <taxon>Paenibacillus</taxon>
    </lineage>
</organism>
<sequence length="613" mass="69400">MVSYVLRLFAVRRSIQAKIFLSFIILTILTVSSVTWIWYSNTNDMLKANATNYVMDNIRDANHSLDLFMSDFVSLTTLIAMNQENIVKTTRPRFNLSPYDQLLNRQKAESFLQSLYAFNNSILAIDVVGSNKQVYSAGFPKLYYKELEDIWMPEVKAAGGKMQLFSVNLWNGLEPDSEESHLVAIGQAIMRGGYAIGGVFLYLRYSSLVSLFDSHPLLGTQVLLLDENNNPIYQSEDAFRYLDINQPAFTDKLTSLQENGGEIHFQQSDQLILIYRSANTMWTTIAIIPTETLLHDSKVLRGKMGWFIGIVLLAALFISIAVSQGTTRNIKRLNAAMKAVEYGDLKHRDVPYTKDEIGLLSVRFTKMMETIQTLILDIKIKEMKKREADLKALQSQIHPHFLYNTLNTIRYLAKLQHVPNIDEVTDSLIKLLRSATKGGRKLVTLEEELATISSYINIQRYRFVEDFEVKLDVDESLISCLAIPLLLQPLVENALLYGLIGHEIERKSLITIRIAKLPDQQSYVIQVRDNGPGMPPDKLEAIAKGIAAESDDRQMFGIGLANVHERIQLFFGGPYGLRMESRQGEYTLAELHLPIIHSANDSIIPDSTDVSLF</sequence>
<evidence type="ECO:0000313" key="9">
    <source>
        <dbReference type="EMBL" id="MFC5652572.1"/>
    </source>
</evidence>
<dbReference type="PROSITE" id="PS50885">
    <property type="entry name" value="HAMP"/>
    <property type="match status" value="1"/>
</dbReference>
<evidence type="ECO:0000256" key="6">
    <source>
        <dbReference type="ARBA" id="ARBA00023136"/>
    </source>
</evidence>
<dbReference type="SUPFAM" id="SSF158472">
    <property type="entry name" value="HAMP domain-like"/>
    <property type="match status" value="1"/>
</dbReference>
<proteinExistence type="predicted"/>
<reference evidence="10" key="1">
    <citation type="journal article" date="2019" name="Int. J. Syst. Evol. Microbiol.">
        <title>The Global Catalogue of Microorganisms (GCM) 10K type strain sequencing project: providing services to taxonomists for standard genome sequencing and annotation.</title>
        <authorList>
            <consortium name="The Broad Institute Genomics Platform"/>
            <consortium name="The Broad Institute Genome Sequencing Center for Infectious Disease"/>
            <person name="Wu L."/>
            <person name="Ma J."/>
        </authorList>
    </citation>
    <scope>NUCLEOTIDE SEQUENCE [LARGE SCALE GENOMIC DNA]</scope>
    <source>
        <strain evidence="10">CGMCC 1.3240</strain>
    </source>
</reference>
<evidence type="ECO:0000259" key="8">
    <source>
        <dbReference type="PROSITE" id="PS50885"/>
    </source>
</evidence>
<evidence type="ECO:0000256" key="7">
    <source>
        <dbReference type="SAM" id="Phobius"/>
    </source>
</evidence>
<dbReference type="EC" id="2.7.13.3" evidence="9"/>
<dbReference type="InterPro" id="IPR010559">
    <property type="entry name" value="Sig_transdc_His_kin_internal"/>
</dbReference>
<evidence type="ECO:0000256" key="2">
    <source>
        <dbReference type="ARBA" id="ARBA00022475"/>
    </source>
</evidence>
<gene>
    <name evidence="9" type="ORF">ACFPYJ_26330</name>
</gene>
<dbReference type="InterPro" id="IPR036890">
    <property type="entry name" value="HATPase_C_sf"/>
</dbReference>
<name>A0ABW0W324_9BACL</name>
<keyword evidence="10" id="KW-1185">Reference proteome</keyword>
<keyword evidence="2" id="KW-1003">Cell membrane</keyword>
<dbReference type="InterPro" id="IPR003660">
    <property type="entry name" value="HAMP_dom"/>
</dbReference>
<keyword evidence="7" id="KW-0812">Transmembrane</keyword>
<dbReference type="RefSeq" id="WP_379191212.1">
    <property type="nucleotide sequence ID" value="NZ_JBHSOW010000098.1"/>
</dbReference>
<evidence type="ECO:0000256" key="1">
    <source>
        <dbReference type="ARBA" id="ARBA00004651"/>
    </source>
</evidence>
<dbReference type="SUPFAM" id="SSF55874">
    <property type="entry name" value="ATPase domain of HSP90 chaperone/DNA topoisomerase II/histidine kinase"/>
    <property type="match status" value="1"/>
</dbReference>
<evidence type="ECO:0000313" key="10">
    <source>
        <dbReference type="Proteomes" id="UP001596047"/>
    </source>
</evidence>
<dbReference type="Pfam" id="PF06580">
    <property type="entry name" value="His_kinase"/>
    <property type="match status" value="1"/>
</dbReference>
<keyword evidence="6 7" id="KW-0472">Membrane</keyword>
<dbReference type="Pfam" id="PF02518">
    <property type="entry name" value="HATPase_c"/>
    <property type="match status" value="1"/>
</dbReference>
<dbReference type="InterPro" id="IPR050640">
    <property type="entry name" value="Bact_2-comp_sensor_kinase"/>
</dbReference>
<dbReference type="Gene3D" id="6.10.340.10">
    <property type="match status" value="1"/>
</dbReference>
<dbReference type="InterPro" id="IPR003594">
    <property type="entry name" value="HATPase_dom"/>
</dbReference>
<evidence type="ECO:0000256" key="3">
    <source>
        <dbReference type="ARBA" id="ARBA00022553"/>
    </source>
</evidence>
<dbReference type="PANTHER" id="PTHR34220:SF7">
    <property type="entry name" value="SENSOR HISTIDINE KINASE YPDA"/>
    <property type="match status" value="1"/>
</dbReference>
<comment type="caution">
    <text evidence="9">The sequence shown here is derived from an EMBL/GenBank/DDBJ whole genome shotgun (WGS) entry which is preliminary data.</text>
</comment>
<accession>A0ABW0W324</accession>
<evidence type="ECO:0000256" key="4">
    <source>
        <dbReference type="ARBA" id="ARBA00022679"/>
    </source>
</evidence>
<feature type="transmembrane region" description="Helical" evidence="7">
    <location>
        <begin position="304"/>
        <end position="322"/>
    </location>
</feature>
<keyword evidence="5 9" id="KW-0418">Kinase</keyword>
<dbReference type="Proteomes" id="UP001596047">
    <property type="component" value="Unassembled WGS sequence"/>
</dbReference>
<keyword evidence="4 9" id="KW-0808">Transferase</keyword>